<evidence type="ECO:0000313" key="1">
    <source>
        <dbReference type="EMBL" id="GFQ98283.1"/>
    </source>
</evidence>
<proteinExistence type="predicted"/>
<comment type="caution">
    <text evidence="1">The sequence shown here is derived from an EMBL/GenBank/DDBJ whole genome shotgun (WGS) entry which is preliminary data.</text>
</comment>
<dbReference type="Proteomes" id="UP000887116">
    <property type="component" value="Unassembled WGS sequence"/>
</dbReference>
<keyword evidence="2" id="KW-1185">Reference proteome</keyword>
<dbReference type="AlphaFoldDB" id="A0A8X6L914"/>
<dbReference type="EMBL" id="BMAO01004988">
    <property type="protein sequence ID" value="GFQ98283.1"/>
    <property type="molecule type" value="Genomic_DNA"/>
</dbReference>
<organism evidence="1 2">
    <name type="scientific">Trichonephila clavata</name>
    <name type="common">Joro spider</name>
    <name type="synonym">Nephila clavata</name>
    <dbReference type="NCBI Taxonomy" id="2740835"/>
    <lineage>
        <taxon>Eukaryota</taxon>
        <taxon>Metazoa</taxon>
        <taxon>Ecdysozoa</taxon>
        <taxon>Arthropoda</taxon>
        <taxon>Chelicerata</taxon>
        <taxon>Arachnida</taxon>
        <taxon>Araneae</taxon>
        <taxon>Araneomorphae</taxon>
        <taxon>Entelegynae</taxon>
        <taxon>Araneoidea</taxon>
        <taxon>Nephilidae</taxon>
        <taxon>Trichonephila</taxon>
    </lineage>
</organism>
<sequence length="77" mass="9470">MLPLEKRYSYRFIELDDKTYEEAFQLCQRKYGKLPPTKAHIRLLVNKFRRTCDDVVWRVKNVLEDHRHLTIQSRDFT</sequence>
<accession>A0A8X6L914</accession>
<evidence type="ECO:0000313" key="2">
    <source>
        <dbReference type="Proteomes" id="UP000887116"/>
    </source>
</evidence>
<protein>
    <submittedName>
        <fullName evidence="1">Uncharacterized protein</fullName>
    </submittedName>
</protein>
<name>A0A8X6L914_TRICU</name>
<reference evidence="1" key="1">
    <citation type="submission" date="2020-07" db="EMBL/GenBank/DDBJ databases">
        <title>Multicomponent nature underlies the extraordinary mechanical properties of spider dragline silk.</title>
        <authorList>
            <person name="Kono N."/>
            <person name="Nakamura H."/>
            <person name="Mori M."/>
            <person name="Yoshida Y."/>
            <person name="Ohtoshi R."/>
            <person name="Malay A.D."/>
            <person name="Moran D.A.P."/>
            <person name="Tomita M."/>
            <person name="Numata K."/>
            <person name="Arakawa K."/>
        </authorList>
    </citation>
    <scope>NUCLEOTIDE SEQUENCE</scope>
</reference>
<gene>
    <name evidence="1" type="ORF">TNCT_261341</name>
</gene>